<dbReference type="Gene3D" id="3.40.980.10">
    <property type="entry name" value="MoaB/Mog-like domain"/>
    <property type="match status" value="1"/>
</dbReference>
<dbReference type="Proteomes" id="UP000216024">
    <property type="component" value="Unassembled WGS sequence"/>
</dbReference>
<keyword evidence="17" id="KW-1185">Reference proteome</keyword>
<comment type="function">
    <text evidence="3">May be involved in the biosynthesis of molybdopterin.</text>
</comment>
<comment type="cofactor">
    <cofactor evidence="1 14">
        <name>Mg(2+)</name>
        <dbReference type="ChEBI" id="CHEBI:18420"/>
    </cofactor>
</comment>
<dbReference type="InterPro" id="IPR008284">
    <property type="entry name" value="MoCF_biosynth_CS"/>
</dbReference>
<dbReference type="Pfam" id="PF03453">
    <property type="entry name" value="MoeA_N"/>
    <property type="match status" value="1"/>
</dbReference>
<dbReference type="SUPFAM" id="SSF63867">
    <property type="entry name" value="MoeA C-terminal domain-like"/>
    <property type="match status" value="1"/>
</dbReference>
<dbReference type="OrthoDB" id="9804758at2"/>
<evidence type="ECO:0000256" key="9">
    <source>
        <dbReference type="ARBA" id="ARBA00022679"/>
    </source>
</evidence>
<protein>
    <recommendedName>
        <fullName evidence="7 14">Molybdopterin molybdenumtransferase</fullName>
        <ecNumber evidence="6 14">2.10.1.1</ecNumber>
    </recommendedName>
</protein>
<dbReference type="PANTHER" id="PTHR10192:SF5">
    <property type="entry name" value="GEPHYRIN"/>
    <property type="match status" value="1"/>
</dbReference>
<keyword evidence="8 14" id="KW-0500">Molybdenum</keyword>
<dbReference type="Pfam" id="PF03454">
    <property type="entry name" value="MoeA_C"/>
    <property type="match status" value="1"/>
</dbReference>
<dbReference type="InterPro" id="IPR001453">
    <property type="entry name" value="MoaB/Mog_dom"/>
</dbReference>
<organism evidence="16 17">
    <name type="scientific">Anaeromicrobium sediminis</name>
    <dbReference type="NCBI Taxonomy" id="1478221"/>
    <lineage>
        <taxon>Bacteria</taxon>
        <taxon>Bacillati</taxon>
        <taxon>Bacillota</taxon>
        <taxon>Clostridia</taxon>
        <taxon>Peptostreptococcales</taxon>
        <taxon>Thermotaleaceae</taxon>
        <taxon>Anaeromicrobium</taxon>
    </lineage>
</organism>
<name>A0A267MLX2_9FIRM</name>
<dbReference type="InterPro" id="IPR038987">
    <property type="entry name" value="MoeA-like"/>
</dbReference>
<keyword evidence="10 14" id="KW-0479">Metal-binding</keyword>
<keyword evidence="12 14" id="KW-0501">Molybdenum cofactor biosynthesis</keyword>
<dbReference type="AlphaFoldDB" id="A0A267MLX2"/>
<evidence type="ECO:0000256" key="1">
    <source>
        <dbReference type="ARBA" id="ARBA00001946"/>
    </source>
</evidence>
<reference evidence="16 17" key="1">
    <citation type="submission" date="2017-06" db="EMBL/GenBank/DDBJ databases">
        <title>Draft genome sequence of anaerobic fermentative bacterium Anaeromicrobium sediminis DY2726D isolated from West Pacific Ocean sediments.</title>
        <authorList>
            <person name="Zeng X."/>
        </authorList>
    </citation>
    <scope>NUCLEOTIDE SEQUENCE [LARGE SCALE GENOMIC DNA]</scope>
    <source>
        <strain evidence="16 17">DY2726D</strain>
    </source>
</reference>
<keyword evidence="9 14" id="KW-0808">Transferase</keyword>
<proteinExistence type="inferred from homology"/>
<dbReference type="PROSITE" id="PS01079">
    <property type="entry name" value="MOCF_BIOSYNTHESIS_2"/>
    <property type="match status" value="1"/>
</dbReference>
<dbReference type="UniPathway" id="UPA00344"/>
<dbReference type="SUPFAM" id="SSF53218">
    <property type="entry name" value="Molybdenum cofactor biosynthesis proteins"/>
    <property type="match status" value="1"/>
</dbReference>
<keyword evidence="11 14" id="KW-0460">Magnesium</keyword>
<evidence type="ECO:0000256" key="12">
    <source>
        <dbReference type="ARBA" id="ARBA00023150"/>
    </source>
</evidence>
<feature type="domain" description="MoaB/Mog" evidence="15">
    <location>
        <begin position="186"/>
        <end position="325"/>
    </location>
</feature>
<evidence type="ECO:0000259" key="15">
    <source>
        <dbReference type="SMART" id="SM00852"/>
    </source>
</evidence>
<comment type="similarity">
    <text evidence="5 14">Belongs to the MoeA family.</text>
</comment>
<dbReference type="InterPro" id="IPR036688">
    <property type="entry name" value="MoeA_C_domain_IV_sf"/>
</dbReference>
<dbReference type="NCBIfam" id="TIGR00177">
    <property type="entry name" value="molyb_syn"/>
    <property type="match status" value="1"/>
</dbReference>
<dbReference type="FunFam" id="3.40.980.10:FF:000004">
    <property type="entry name" value="Molybdopterin molybdenumtransferase"/>
    <property type="match status" value="1"/>
</dbReference>
<dbReference type="InterPro" id="IPR036135">
    <property type="entry name" value="MoeA_linker/N_sf"/>
</dbReference>
<evidence type="ECO:0000256" key="8">
    <source>
        <dbReference type="ARBA" id="ARBA00022505"/>
    </source>
</evidence>
<accession>A0A267MLX2</accession>
<dbReference type="SUPFAM" id="SSF63882">
    <property type="entry name" value="MoeA N-terminal region -like"/>
    <property type="match status" value="1"/>
</dbReference>
<evidence type="ECO:0000256" key="4">
    <source>
        <dbReference type="ARBA" id="ARBA00005046"/>
    </source>
</evidence>
<evidence type="ECO:0000256" key="2">
    <source>
        <dbReference type="ARBA" id="ARBA00002901"/>
    </source>
</evidence>
<evidence type="ECO:0000256" key="6">
    <source>
        <dbReference type="ARBA" id="ARBA00013269"/>
    </source>
</evidence>
<sequence>MEMFKVTKVCEVKEIMDQNFSSYDLPSETIDILNAQGRILSKDIYALENVPHFRRSTVDGYAVVSADTFGASETLPAFINLIGDAHMGEHNQSHLCSDKCMYVPTGGMLPEGADAVVMIEYVEKFQDEIAIHKSVAPKENVMDIGDDIKQDQLLFTRGTKIKAHHLGVLASVGITDVDVFVKPKICILSTGDELIDPKEDLKPGVIRDINTYTLSGLCTELGCDVIEKKVVKDDFNNLKDTLKSFIDKSDLVLLSGGSSVGTKDMTPDVINALGSPGVLIHGIAMKPGKPTIIAKINNKAVLGLPGQPASCIMAFRVLGEYLIKNLLHLNTHEELFLEGVCSTNIHASPGRETYQMVTIEESSDGYIINPVHGKSGMITLISRAQGYIKIPMNKEGISVGEKVKVYLF</sequence>
<dbReference type="GO" id="GO:0005829">
    <property type="term" value="C:cytosol"/>
    <property type="evidence" value="ECO:0007669"/>
    <property type="project" value="TreeGrafter"/>
</dbReference>
<dbReference type="GO" id="GO:0046872">
    <property type="term" value="F:metal ion binding"/>
    <property type="evidence" value="ECO:0007669"/>
    <property type="project" value="UniProtKB-UniRule"/>
</dbReference>
<dbReference type="InterPro" id="IPR036425">
    <property type="entry name" value="MoaB/Mog-like_dom_sf"/>
</dbReference>
<comment type="catalytic activity">
    <reaction evidence="13">
        <text>adenylyl-molybdopterin + molybdate = Mo-molybdopterin + AMP + H(+)</text>
        <dbReference type="Rhea" id="RHEA:35047"/>
        <dbReference type="ChEBI" id="CHEBI:15378"/>
        <dbReference type="ChEBI" id="CHEBI:36264"/>
        <dbReference type="ChEBI" id="CHEBI:62727"/>
        <dbReference type="ChEBI" id="CHEBI:71302"/>
        <dbReference type="ChEBI" id="CHEBI:456215"/>
        <dbReference type="EC" id="2.10.1.1"/>
    </reaction>
</comment>
<evidence type="ECO:0000256" key="14">
    <source>
        <dbReference type="RuleBase" id="RU365090"/>
    </source>
</evidence>
<evidence type="ECO:0000256" key="11">
    <source>
        <dbReference type="ARBA" id="ARBA00022842"/>
    </source>
</evidence>
<dbReference type="PANTHER" id="PTHR10192">
    <property type="entry name" value="MOLYBDOPTERIN BIOSYNTHESIS PROTEIN"/>
    <property type="match status" value="1"/>
</dbReference>
<evidence type="ECO:0000256" key="13">
    <source>
        <dbReference type="ARBA" id="ARBA00047317"/>
    </source>
</evidence>
<gene>
    <name evidence="16" type="ORF">CCE28_07935</name>
</gene>
<comment type="caution">
    <text evidence="16">The sequence shown here is derived from an EMBL/GenBank/DDBJ whole genome shotgun (WGS) entry which is preliminary data.</text>
</comment>
<dbReference type="GO" id="GO:0006777">
    <property type="term" value="P:Mo-molybdopterin cofactor biosynthetic process"/>
    <property type="evidence" value="ECO:0007669"/>
    <property type="project" value="UniProtKB-UniRule"/>
</dbReference>
<dbReference type="InterPro" id="IPR005111">
    <property type="entry name" value="MoeA_C_domain_IV"/>
</dbReference>
<dbReference type="Gene3D" id="3.90.105.10">
    <property type="entry name" value="Molybdopterin biosynthesis moea protein, domain 2"/>
    <property type="match status" value="1"/>
</dbReference>
<dbReference type="RefSeq" id="WP_095132729.1">
    <property type="nucleotide sequence ID" value="NZ_NIBG01000005.1"/>
</dbReference>
<evidence type="ECO:0000256" key="10">
    <source>
        <dbReference type="ARBA" id="ARBA00022723"/>
    </source>
</evidence>
<dbReference type="GO" id="GO:0061599">
    <property type="term" value="F:molybdopterin molybdotransferase activity"/>
    <property type="evidence" value="ECO:0007669"/>
    <property type="project" value="UniProtKB-UniRule"/>
</dbReference>
<dbReference type="Gene3D" id="2.40.340.10">
    <property type="entry name" value="MoeA, C-terminal, domain IV"/>
    <property type="match status" value="1"/>
</dbReference>
<dbReference type="NCBIfam" id="NF045515">
    <property type="entry name" value="Glp_gephyrin"/>
    <property type="match status" value="1"/>
</dbReference>
<dbReference type="EMBL" id="NIBG01000005">
    <property type="protein sequence ID" value="PAB59875.1"/>
    <property type="molecule type" value="Genomic_DNA"/>
</dbReference>
<dbReference type="Gene3D" id="2.170.190.11">
    <property type="entry name" value="Molybdopterin biosynthesis moea protein, domain 3"/>
    <property type="match status" value="1"/>
</dbReference>
<comment type="pathway">
    <text evidence="4 14">Cofactor biosynthesis; molybdopterin biosynthesis.</text>
</comment>
<dbReference type="InterPro" id="IPR005110">
    <property type="entry name" value="MoeA_linker/N"/>
</dbReference>
<evidence type="ECO:0000256" key="7">
    <source>
        <dbReference type="ARBA" id="ARBA00021108"/>
    </source>
</evidence>
<evidence type="ECO:0000313" key="16">
    <source>
        <dbReference type="EMBL" id="PAB59875.1"/>
    </source>
</evidence>
<evidence type="ECO:0000256" key="3">
    <source>
        <dbReference type="ARBA" id="ARBA00003487"/>
    </source>
</evidence>
<dbReference type="EC" id="2.10.1.1" evidence="6 14"/>
<dbReference type="CDD" id="cd00887">
    <property type="entry name" value="MoeA"/>
    <property type="match status" value="1"/>
</dbReference>
<dbReference type="SMART" id="SM00852">
    <property type="entry name" value="MoCF_biosynth"/>
    <property type="match status" value="1"/>
</dbReference>
<comment type="function">
    <text evidence="2 14">Catalyzes the insertion of molybdate into adenylated molybdopterin with the concomitant release of AMP.</text>
</comment>
<dbReference type="Pfam" id="PF00994">
    <property type="entry name" value="MoCF_biosynth"/>
    <property type="match status" value="1"/>
</dbReference>
<evidence type="ECO:0000256" key="5">
    <source>
        <dbReference type="ARBA" id="ARBA00010763"/>
    </source>
</evidence>
<evidence type="ECO:0000313" key="17">
    <source>
        <dbReference type="Proteomes" id="UP000216024"/>
    </source>
</evidence>